<dbReference type="CDD" id="cd17324">
    <property type="entry name" value="MFS_NepI_like"/>
    <property type="match status" value="1"/>
</dbReference>
<reference evidence="8 9" key="1">
    <citation type="submission" date="2016-11" db="EMBL/GenBank/DDBJ databases">
        <authorList>
            <person name="Jaros S."/>
            <person name="Januszkiewicz K."/>
            <person name="Wedrychowicz H."/>
        </authorList>
    </citation>
    <scope>NUCLEOTIDE SEQUENCE [LARGE SCALE GENOMIC DNA]</scope>
    <source>
        <strain evidence="8 9">DSM 22153</strain>
    </source>
</reference>
<dbReference type="RefSeq" id="WP_073014026.1">
    <property type="nucleotide sequence ID" value="NZ_FRBW01000003.1"/>
</dbReference>
<keyword evidence="2" id="KW-1003">Cell membrane</keyword>
<name>A0A1M7KKK3_9HYPH</name>
<dbReference type="InterPro" id="IPR050189">
    <property type="entry name" value="MFS_Efflux_Transporters"/>
</dbReference>
<dbReference type="OrthoDB" id="9788453at2"/>
<evidence type="ECO:0000256" key="2">
    <source>
        <dbReference type="ARBA" id="ARBA00022475"/>
    </source>
</evidence>
<evidence type="ECO:0000313" key="9">
    <source>
        <dbReference type="Proteomes" id="UP000186002"/>
    </source>
</evidence>
<feature type="transmembrane region" description="Helical" evidence="6">
    <location>
        <begin position="169"/>
        <end position="189"/>
    </location>
</feature>
<dbReference type="InterPro" id="IPR020846">
    <property type="entry name" value="MFS_dom"/>
</dbReference>
<feature type="transmembrane region" description="Helical" evidence="6">
    <location>
        <begin position="364"/>
        <end position="390"/>
    </location>
</feature>
<evidence type="ECO:0000256" key="5">
    <source>
        <dbReference type="ARBA" id="ARBA00023136"/>
    </source>
</evidence>
<dbReference type="Gene3D" id="1.20.1250.20">
    <property type="entry name" value="MFS general substrate transporter like domains"/>
    <property type="match status" value="1"/>
</dbReference>
<comment type="subcellular location">
    <subcellularLocation>
        <location evidence="1">Cell membrane</location>
        <topology evidence="1">Multi-pass membrane protein</topology>
    </subcellularLocation>
</comment>
<evidence type="ECO:0000256" key="3">
    <source>
        <dbReference type="ARBA" id="ARBA00022692"/>
    </source>
</evidence>
<evidence type="ECO:0000256" key="6">
    <source>
        <dbReference type="SAM" id="Phobius"/>
    </source>
</evidence>
<feature type="transmembrane region" description="Helical" evidence="6">
    <location>
        <begin position="81"/>
        <end position="99"/>
    </location>
</feature>
<gene>
    <name evidence="8" type="ORF">SAMN05444272_2889</name>
</gene>
<dbReference type="Proteomes" id="UP000186002">
    <property type="component" value="Unassembled WGS sequence"/>
</dbReference>
<feature type="transmembrane region" description="Helical" evidence="6">
    <location>
        <begin position="111"/>
        <end position="131"/>
    </location>
</feature>
<evidence type="ECO:0000256" key="1">
    <source>
        <dbReference type="ARBA" id="ARBA00004651"/>
    </source>
</evidence>
<dbReference type="Pfam" id="PF07690">
    <property type="entry name" value="MFS_1"/>
    <property type="match status" value="1"/>
</dbReference>
<sequence>MTSREPGFTNRMNWPLLALGLSAFGIGTAEFAPMGLLPSIADGIDVSIPAAGQLVTAYAIGVMVGAPILTLSLARFSRKSALLGLMVIFILGNLFSALAPEYWSLLTGRVVTSLSQGAFFGFGAVVAMSVVPRHRQASAIATMFMGLSIANIIGVPASSWLGQTIGWRAPFAGMVLLGLLSFVSLYFALPNDGRGERPSVRSELAAMVQPHVLANIATTVLFAGAFFTVYTYIAPILKTGSGVSDGFVTFALLAIGVGLTAGNWIGGRLADWSLSGATLVSLAALTLTTLAIAWFAPFPEAIGVVLVLWATSAFAAVPALQMQVMRSASGAPTLAAALNIAAFNLGNAIGAGLGGGIIGAGYEFGAVPVVGAVLAGASIAIVAAVSMPFVRAQTEAE</sequence>
<evidence type="ECO:0000256" key="4">
    <source>
        <dbReference type="ARBA" id="ARBA00022989"/>
    </source>
</evidence>
<feature type="transmembrane region" description="Helical" evidence="6">
    <location>
        <begin position="246"/>
        <end position="265"/>
    </location>
</feature>
<feature type="transmembrane region" description="Helical" evidence="6">
    <location>
        <begin position="334"/>
        <end position="358"/>
    </location>
</feature>
<organism evidence="8 9">
    <name type="scientific">Roseibium suaedae</name>
    <dbReference type="NCBI Taxonomy" id="735517"/>
    <lineage>
        <taxon>Bacteria</taxon>
        <taxon>Pseudomonadati</taxon>
        <taxon>Pseudomonadota</taxon>
        <taxon>Alphaproteobacteria</taxon>
        <taxon>Hyphomicrobiales</taxon>
        <taxon>Stappiaceae</taxon>
        <taxon>Roseibium</taxon>
    </lineage>
</organism>
<dbReference type="InterPro" id="IPR036259">
    <property type="entry name" value="MFS_trans_sf"/>
</dbReference>
<feature type="transmembrane region" description="Helical" evidence="6">
    <location>
        <begin position="138"/>
        <end position="157"/>
    </location>
</feature>
<feature type="transmembrane region" description="Helical" evidence="6">
    <location>
        <begin position="302"/>
        <end position="322"/>
    </location>
</feature>
<dbReference type="SUPFAM" id="SSF103473">
    <property type="entry name" value="MFS general substrate transporter"/>
    <property type="match status" value="1"/>
</dbReference>
<protein>
    <submittedName>
        <fullName evidence="8">MFS transporter, DHA1 family, inner membrane transport protein</fullName>
    </submittedName>
</protein>
<dbReference type="PANTHER" id="PTHR43124">
    <property type="entry name" value="PURINE EFFLUX PUMP PBUE"/>
    <property type="match status" value="1"/>
</dbReference>
<dbReference type="GO" id="GO:0022857">
    <property type="term" value="F:transmembrane transporter activity"/>
    <property type="evidence" value="ECO:0007669"/>
    <property type="project" value="InterPro"/>
</dbReference>
<keyword evidence="4 6" id="KW-1133">Transmembrane helix</keyword>
<feature type="domain" description="Major facilitator superfamily (MFS) profile" evidence="7">
    <location>
        <begin position="13"/>
        <end position="395"/>
    </location>
</feature>
<feature type="transmembrane region" description="Helical" evidence="6">
    <location>
        <begin position="277"/>
        <end position="296"/>
    </location>
</feature>
<dbReference type="STRING" id="735517.SAMN05444272_2889"/>
<keyword evidence="5 6" id="KW-0472">Membrane</keyword>
<feature type="transmembrane region" description="Helical" evidence="6">
    <location>
        <begin position="55"/>
        <end position="74"/>
    </location>
</feature>
<dbReference type="PANTHER" id="PTHR43124:SF8">
    <property type="entry name" value="INNER MEMBRANE TRANSPORT PROTEIN YDHP"/>
    <property type="match status" value="1"/>
</dbReference>
<keyword evidence="3 6" id="KW-0812">Transmembrane</keyword>
<evidence type="ECO:0000313" key="8">
    <source>
        <dbReference type="EMBL" id="SHM65909.1"/>
    </source>
</evidence>
<proteinExistence type="predicted"/>
<dbReference type="AlphaFoldDB" id="A0A1M7KKK3"/>
<dbReference type="InterPro" id="IPR011701">
    <property type="entry name" value="MFS"/>
</dbReference>
<dbReference type="PROSITE" id="PS50850">
    <property type="entry name" value="MFS"/>
    <property type="match status" value="1"/>
</dbReference>
<keyword evidence="9" id="KW-1185">Reference proteome</keyword>
<accession>A0A1M7KKK3</accession>
<feature type="transmembrane region" description="Helical" evidence="6">
    <location>
        <begin position="210"/>
        <end position="234"/>
    </location>
</feature>
<evidence type="ECO:0000259" key="7">
    <source>
        <dbReference type="PROSITE" id="PS50850"/>
    </source>
</evidence>
<dbReference type="GO" id="GO:0005886">
    <property type="term" value="C:plasma membrane"/>
    <property type="evidence" value="ECO:0007669"/>
    <property type="project" value="UniProtKB-SubCell"/>
</dbReference>
<dbReference type="EMBL" id="FRBW01000003">
    <property type="protein sequence ID" value="SHM65909.1"/>
    <property type="molecule type" value="Genomic_DNA"/>
</dbReference>